<evidence type="ECO:0000313" key="1">
    <source>
        <dbReference type="EMBL" id="KIA76091.1"/>
    </source>
</evidence>
<dbReference type="PATRIC" id="fig|83552.4.peg.2803"/>
<dbReference type="SUPFAM" id="SSF50118">
    <property type="entry name" value="Cell growth inhibitor/plasmid maintenance toxic component"/>
    <property type="match status" value="1"/>
</dbReference>
<keyword evidence="1" id="KW-0378">Hydrolase</keyword>
<dbReference type="GO" id="GO:0016787">
    <property type="term" value="F:hydrolase activity"/>
    <property type="evidence" value="ECO:0007669"/>
    <property type="project" value="UniProtKB-KW"/>
</dbReference>
<dbReference type="GO" id="GO:0003677">
    <property type="term" value="F:DNA binding"/>
    <property type="evidence" value="ECO:0007669"/>
    <property type="project" value="InterPro"/>
</dbReference>
<sequence length="65" mass="7311">MGRMTDKSFPKREEIYWGDLEPTRGGETQKIRPGLVISNDLGNETSQVVMIAQAKSGVFIHSKKF</sequence>
<dbReference type="EMBL" id="JSAM01000132">
    <property type="protein sequence ID" value="KIA76091.1"/>
    <property type="molecule type" value="Genomic_DNA"/>
</dbReference>
<gene>
    <name evidence="1" type="primary">mazF</name>
    <name evidence="1" type="ORF">DB43_AV00050</name>
</gene>
<reference evidence="1 2" key="1">
    <citation type="journal article" date="2014" name="Mol. Biol. Evol.">
        <title>Massive expansion of Ubiquitination-related gene families within the Chlamydiae.</title>
        <authorList>
            <person name="Domman D."/>
            <person name="Collingro A."/>
            <person name="Lagkouvardos I."/>
            <person name="Gehre L."/>
            <person name="Weinmaier T."/>
            <person name="Rattei T."/>
            <person name="Subtil A."/>
            <person name="Horn M."/>
        </authorList>
    </citation>
    <scope>NUCLEOTIDE SEQUENCE [LARGE SCALE GENOMIC DNA]</scope>
    <source>
        <strain evidence="1 2">OEW1</strain>
    </source>
</reference>
<organism evidence="1 2">
    <name type="scientific">Parachlamydia acanthamoebae</name>
    <dbReference type="NCBI Taxonomy" id="83552"/>
    <lineage>
        <taxon>Bacteria</taxon>
        <taxon>Pseudomonadati</taxon>
        <taxon>Chlamydiota</taxon>
        <taxon>Chlamydiia</taxon>
        <taxon>Parachlamydiales</taxon>
        <taxon>Parachlamydiaceae</taxon>
        <taxon>Parachlamydia</taxon>
    </lineage>
</organism>
<dbReference type="EC" id="3.1.-.-" evidence="1"/>
<dbReference type="InterPro" id="IPR011067">
    <property type="entry name" value="Plasmid_toxin/cell-grow_inhib"/>
</dbReference>
<name>A0A0C1BWY4_9BACT</name>
<proteinExistence type="predicted"/>
<dbReference type="Pfam" id="PF02452">
    <property type="entry name" value="PemK_toxin"/>
    <property type="match status" value="1"/>
</dbReference>
<dbReference type="InterPro" id="IPR003477">
    <property type="entry name" value="PemK-like"/>
</dbReference>
<dbReference type="Proteomes" id="UP000031307">
    <property type="component" value="Unassembled WGS sequence"/>
</dbReference>
<comment type="caution">
    <text evidence="1">The sequence shown here is derived from an EMBL/GenBank/DDBJ whole genome shotgun (WGS) entry which is preliminary data.</text>
</comment>
<dbReference type="AlphaFoldDB" id="A0A0C1BWY4"/>
<evidence type="ECO:0000313" key="2">
    <source>
        <dbReference type="Proteomes" id="UP000031307"/>
    </source>
</evidence>
<protein>
    <submittedName>
        <fullName evidence="1">mRNA interferase MazF</fullName>
        <ecNumber evidence="1">3.1.-.-</ecNumber>
    </submittedName>
</protein>
<accession>A0A0C1BWY4</accession>
<dbReference type="Gene3D" id="2.30.30.110">
    <property type="match status" value="1"/>
</dbReference>